<proteinExistence type="predicted"/>
<protein>
    <submittedName>
        <fullName evidence="3">Cobaltochelatase subunit CobN</fullName>
        <ecNumber evidence="3">6.6.1.2</ecNumber>
    </submittedName>
</protein>
<dbReference type="NCBIfam" id="NF008973">
    <property type="entry name" value="PRK12321.1"/>
    <property type="match status" value="1"/>
</dbReference>
<feature type="domain" description="CobN/magnesium chelatase" evidence="2">
    <location>
        <begin position="750"/>
        <end position="1147"/>
    </location>
</feature>
<comment type="caution">
    <text evidence="3">The sequence shown here is derived from an EMBL/GenBank/DDBJ whole genome shotgun (WGS) entry which is preliminary data.</text>
</comment>
<feature type="region of interest" description="Disordered" evidence="1">
    <location>
        <begin position="770"/>
        <end position="797"/>
    </location>
</feature>
<dbReference type="InterPro" id="IPR003672">
    <property type="entry name" value="CobN/Mg_chltase"/>
</dbReference>
<feature type="domain" description="CobN/magnesium chelatase" evidence="2">
    <location>
        <begin position="148"/>
        <end position="743"/>
    </location>
</feature>
<dbReference type="GO" id="GO:0051116">
    <property type="term" value="F:cobaltochelatase activity"/>
    <property type="evidence" value="ECO:0007669"/>
    <property type="project" value="UniProtKB-EC"/>
</dbReference>
<evidence type="ECO:0000313" key="4">
    <source>
        <dbReference type="Proteomes" id="UP000332515"/>
    </source>
</evidence>
<feature type="region of interest" description="Disordered" evidence="1">
    <location>
        <begin position="192"/>
        <end position="240"/>
    </location>
</feature>
<name>A0A6A7Y7C5_9HYPH</name>
<dbReference type="EMBL" id="VWNA01000001">
    <property type="protein sequence ID" value="MQT13429.1"/>
    <property type="molecule type" value="Genomic_DNA"/>
</dbReference>
<dbReference type="Pfam" id="PF02514">
    <property type="entry name" value="CobN-Mg_chel"/>
    <property type="match status" value="2"/>
</dbReference>
<dbReference type="PANTHER" id="PTHR44119">
    <property type="entry name" value="MAGNESIUM-CHELATASE SUBUNIT CHLH, CHLOROPLASTIC"/>
    <property type="match status" value="1"/>
</dbReference>
<evidence type="ECO:0000313" key="3">
    <source>
        <dbReference type="EMBL" id="MQT13429.1"/>
    </source>
</evidence>
<dbReference type="Proteomes" id="UP000332515">
    <property type="component" value="Unassembled WGS sequence"/>
</dbReference>
<accession>A0A6A7Y7C5</accession>
<keyword evidence="4" id="KW-1185">Reference proteome</keyword>
<dbReference type="CDD" id="cd10150">
    <property type="entry name" value="CobN_like"/>
    <property type="match status" value="1"/>
</dbReference>
<gene>
    <name evidence="3" type="primary">cobN</name>
    <name evidence="3" type="ORF">F0357_12410</name>
</gene>
<sequence>MHLLATTALSLDETIEAIDLGQRPGAAVAMSFSDGDLAALAAAWRAGAGTVEGRPLDLRLVPLAELRHPMSVDLWIDTVGRHARAILVRLLGGLDWWRYGIDQLAACARAHGIALIVVPGDHRDDPRLAEASTVDATVLERFETGFRTGGPQALAGLLDDLAALARREPLTDRAPPAAVPPAGFWDWRARSMAASPQPAQGTTPPFSPPGRRWPAGPDEGPSLTASALPSPQPSPPRGEGAGPRPLVLVLFYRALHLAADAEPVGALCAALEARGIAAEALFVTSLKDPAALAVVEDAIARLAPAAIVTTTAFAIAETAEAGSLLDKAGVPVFQAVIATTKRAAWAESPRGLGASDLAMHVVLPELDGRLAAGTIAFKDVDRFEGEEATEDPLGFTAFRNRPESDRIAHVADRIAGWVNLGRKPAAARRVAILMPDYPGAAGRAGYAVGLDVPESALALVDDLAAAGYRTAARPADARTLIAALDDAPTRHDPETHLTLADYRAAFSAMPEAARSAVLAAWGDPAEDADLVAGAFRFRALRCGRVTIALPPERGRAADRRADYHDPALPPRHALLAFGFFLQREHDALIHLGAHGTLEWLPGKAVALTAGCFPEIVVGALPVVYPFIVSNPGEAAQAKRRIGAVTPGHLTAPLVSPELAGPARDLERLVDEYAMADGLDRRRRDRLARLIVETAQANGLAADVGLPAEADEADALKRIDAWLCDLKELAVKDGLHVYGRAAADADPARRASAASERDAVLAALDGRRVRPGPAGAPARGRTDVMPTGRNLFTADPRAIPTPTATDLGRAAAEAFVRTFLQDNGDYPRAIVLDLWGSATLRTAGEEIALGLALLGCRPTWDHATGRVTGIEVLPLAVIGRPRVDVTWRVSGLFRDLFPTQIALLDAATEAVAARDEPVEDNPLTGRGTPARVFGSAPGTYGSGAEAALATEGPHDRAAIGAAYLAAASHAFRAGERDEAAGSAFAERVAEADALVHVADDPGRDLLEGSADAAFVGGFAAARAALGKAEADLVVLDTSDPARPRARPLGEALARIVRGRAIDPRFIAGQMRHGPRGAAEFAETVDRLIDFAETTRAVPSRLIDLVHEAYVADPAVAAFLTRENPAAARAIARRLDAARLAGLWHPRRNDVALDLARLAGHAEAAE</sequence>
<dbReference type="RefSeq" id="WP_153481970.1">
    <property type="nucleotide sequence ID" value="NZ_VWNA01000001.1"/>
</dbReference>
<organism evidence="3 4">
    <name type="scientific">Segnochrobactrum spirostomi</name>
    <dbReference type="NCBI Taxonomy" id="2608987"/>
    <lineage>
        <taxon>Bacteria</taxon>
        <taxon>Pseudomonadati</taxon>
        <taxon>Pseudomonadota</taxon>
        <taxon>Alphaproteobacteria</taxon>
        <taxon>Hyphomicrobiales</taxon>
        <taxon>Segnochrobactraceae</taxon>
        <taxon>Segnochrobactrum</taxon>
    </lineage>
</organism>
<dbReference type="EC" id="6.6.1.2" evidence="3"/>
<keyword evidence="3" id="KW-0436">Ligase</keyword>
<dbReference type="AlphaFoldDB" id="A0A6A7Y7C5"/>
<reference evidence="3 4" key="1">
    <citation type="submission" date="2019-09" db="EMBL/GenBank/DDBJ databases">
        <title>Segnochrobactrum spirostomi gen. nov., sp. nov., isolated from the ciliate Spirostomum cf. yagiui and description of a novel family, Segnochrobactraceae fam. nov. within the order Rhizobiales of the class Alphaproteobacteria.</title>
        <authorList>
            <person name="Akter S."/>
            <person name="Shazib S.U.A."/>
            <person name="Shin M.K."/>
        </authorList>
    </citation>
    <scope>NUCLEOTIDE SEQUENCE [LARGE SCALE GENOMIC DNA]</scope>
    <source>
        <strain evidence="3 4">Sp-1</strain>
    </source>
</reference>
<dbReference type="PANTHER" id="PTHR44119:SF4">
    <property type="entry name" value="AEROBIC COBALTOCHELATASE SUBUNIT COBN"/>
    <property type="match status" value="1"/>
</dbReference>
<evidence type="ECO:0000259" key="2">
    <source>
        <dbReference type="Pfam" id="PF02514"/>
    </source>
</evidence>
<evidence type="ECO:0000256" key="1">
    <source>
        <dbReference type="SAM" id="MobiDB-lite"/>
    </source>
</evidence>